<dbReference type="AlphaFoldDB" id="A0A8C8F457"/>
<protein>
    <recommendedName>
        <fullName evidence="6">SOWAHA-C winged helix-turn-helix domain-containing protein</fullName>
    </recommendedName>
</protein>
<dbReference type="GeneTree" id="ENSGT00950000183003"/>
<proteinExistence type="inferred from homology"/>
<dbReference type="InterPro" id="IPR058889">
    <property type="entry name" value="WHD_SOWAHA-C"/>
</dbReference>
<evidence type="ECO:0000256" key="1">
    <source>
        <dbReference type="ARBA" id="ARBA00022737"/>
    </source>
</evidence>
<feature type="compositionally biased region" description="Polar residues" evidence="5">
    <location>
        <begin position="194"/>
        <end position="204"/>
    </location>
</feature>
<feature type="region of interest" description="Disordered" evidence="5">
    <location>
        <begin position="354"/>
        <end position="382"/>
    </location>
</feature>
<evidence type="ECO:0000256" key="2">
    <source>
        <dbReference type="ARBA" id="ARBA00023043"/>
    </source>
</evidence>
<reference evidence="7" key="2">
    <citation type="submission" date="2025-09" db="UniProtKB">
        <authorList>
            <consortium name="Ensembl"/>
        </authorList>
    </citation>
    <scope>IDENTIFICATION</scope>
</reference>
<dbReference type="Proteomes" id="UP000694402">
    <property type="component" value="Unassembled WGS sequence"/>
</dbReference>
<dbReference type="SMART" id="SM00248">
    <property type="entry name" value="ANK"/>
    <property type="match status" value="2"/>
</dbReference>
<dbReference type="PROSITE" id="PS50297">
    <property type="entry name" value="ANK_REP_REGION"/>
    <property type="match status" value="1"/>
</dbReference>
<feature type="domain" description="SOWAHA-C winged helix-turn-helix" evidence="6">
    <location>
        <begin position="4"/>
        <end position="73"/>
    </location>
</feature>
<dbReference type="PANTHER" id="PTHR14491:SF3">
    <property type="entry name" value="ANKYRIN REPEAT DOMAIN-CONTAINING PROTEIN SOWAHB"/>
    <property type="match status" value="1"/>
</dbReference>
<dbReference type="Pfam" id="PF12796">
    <property type="entry name" value="Ank_2"/>
    <property type="match status" value="1"/>
</dbReference>
<dbReference type="PROSITE" id="PS50088">
    <property type="entry name" value="ANK_REPEAT"/>
    <property type="match status" value="1"/>
</dbReference>
<keyword evidence="1" id="KW-0677">Repeat</keyword>
<evidence type="ECO:0000256" key="3">
    <source>
        <dbReference type="ARBA" id="ARBA00038122"/>
    </source>
</evidence>
<evidence type="ECO:0000313" key="7">
    <source>
        <dbReference type="Ensembl" id="ENSOTSP00005029327.1"/>
    </source>
</evidence>
<feature type="repeat" description="ANK" evidence="4">
    <location>
        <begin position="294"/>
        <end position="315"/>
    </location>
</feature>
<dbReference type="InterPro" id="IPR002110">
    <property type="entry name" value="Ankyrin_rpt"/>
</dbReference>
<evidence type="ECO:0000256" key="5">
    <source>
        <dbReference type="SAM" id="MobiDB-lite"/>
    </source>
</evidence>
<reference evidence="7" key="1">
    <citation type="submission" date="2025-08" db="UniProtKB">
        <authorList>
            <consortium name="Ensembl"/>
        </authorList>
    </citation>
    <scope>IDENTIFICATION</scope>
</reference>
<dbReference type="PANTHER" id="PTHR14491">
    <property type="entry name" value="SOSONDOWAH, ISOFORM G"/>
    <property type="match status" value="1"/>
</dbReference>
<keyword evidence="8" id="KW-1185">Reference proteome</keyword>
<dbReference type="Ensembl" id="ENSOTST00005031690.2">
    <property type="protein sequence ID" value="ENSOTSP00005029327.1"/>
    <property type="gene ID" value="ENSOTSG00005013747.2"/>
</dbReference>
<accession>A0A8C8F457</accession>
<feature type="region of interest" description="Disordered" evidence="5">
    <location>
        <begin position="179"/>
        <end position="204"/>
    </location>
</feature>
<sequence>MATDFTQDSVLYFLRCNGGRVKNSELLAHFNAFIKDQKNQTHNRELFKKFINSVAVVKTEEGVRYVVLRKTFLGASAATGWPLLTTLEHASSFPCLSDPSAAPLTPDPQVTRGNGNLDGNLHLHHSIPQQPRPKEDGVPDPVPIPDIHSQYPEESRAAVPQSWVKPQPPQCHLPLDSPYHTPTADNLRGEMRSGASSNKSLNSGHDSSYFHRHNLVPLEPKEHDWLVKGAAGLWADIYTLFRDEPSLLTNRDFITGYTILHWIAKHGDHRVLNTLWYGVNKAGFKLDVDVKTTCGYTPLHLAAIHGNDKMIRLLVHKFSANVALRDTSGKKAWQHLSRTGPIYLLEMLGAPQCLTSTEGSSSSQSTGERPTRPVTSSGSATVKRSTSIAVFLNKTLMKFPGRERSQSSDSLV</sequence>
<dbReference type="Pfam" id="PF25877">
    <property type="entry name" value="WHD_SOWAH"/>
    <property type="match status" value="1"/>
</dbReference>
<feature type="region of interest" description="Disordered" evidence="5">
    <location>
        <begin position="99"/>
        <end position="143"/>
    </location>
</feature>
<dbReference type="Gene3D" id="1.25.40.20">
    <property type="entry name" value="Ankyrin repeat-containing domain"/>
    <property type="match status" value="1"/>
</dbReference>
<feature type="compositionally biased region" description="Polar residues" evidence="5">
    <location>
        <begin position="373"/>
        <end position="382"/>
    </location>
</feature>
<evidence type="ECO:0000313" key="8">
    <source>
        <dbReference type="Proteomes" id="UP000694402"/>
    </source>
</evidence>
<keyword evidence="2 4" id="KW-0040">ANK repeat</keyword>
<evidence type="ECO:0000259" key="6">
    <source>
        <dbReference type="Pfam" id="PF25877"/>
    </source>
</evidence>
<organism evidence="7 8">
    <name type="scientific">Oncorhynchus tshawytscha</name>
    <name type="common">Chinook salmon</name>
    <name type="synonym">Salmo tshawytscha</name>
    <dbReference type="NCBI Taxonomy" id="74940"/>
    <lineage>
        <taxon>Eukaryota</taxon>
        <taxon>Metazoa</taxon>
        <taxon>Chordata</taxon>
        <taxon>Craniata</taxon>
        <taxon>Vertebrata</taxon>
        <taxon>Euteleostomi</taxon>
        <taxon>Actinopterygii</taxon>
        <taxon>Neopterygii</taxon>
        <taxon>Teleostei</taxon>
        <taxon>Protacanthopterygii</taxon>
        <taxon>Salmoniformes</taxon>
        <taxon>Salmonidae</taxon>
        <taxon>Salmoninae</taxon>
        <taxon>Oncorhynchus</taxon>
    </lineage>
</organism>
<name>A0A8C8F457_ONCTS</name>
<dbReference type="InterPro" id="IPR036770">
    <property type="entry name" value="Ankyrin_rpt-contain_sf"/>
</dbReference>
<comment type="similarity">
    <text evidence="3">Belongs to the SOWAH family.</text>
</comment>
<feature type="compositionally biased region" description="Low complexity" evidence="5">
    <location>
        <begin position="355"/>
        <end position="368"/>
    </location>
</feature>
<evidence type="ECO:0000256" key="4">
    <source>
        <dbReference type="PROSITE-ProRule" id="PRU00023"/>
    </source>
</evidence>
<dbReference type="SUPFAM" id="SSF48403">
    <property type="entry name" value="Ankyrin repeat"/>
    <property type="match status" value="1"/>
</dbReference>